<name>A0A5B7DVX3_PORTR</name>
<sequence>MHHHALTFSLYPLLHCYSYCHCLTSEPSVVRCLLGVHYCTATPAATASPPSPVWCAAFLVKYTTLSRVMFVTVSVAGPAAASPVPTCCHSPGGTTTSTVAALAVTTGTTSRSSPTRNSSGGDIRL</sequence>
<feature type="signal peptide" evidence="2">
    <location>
        <begin position="1"/>
        <end position="22"/>
    </location>
</feature>
<dbReference type="AlphaFoldDB" id="A0A5B7DVX3"/>
<dbReference type="EMBL" id="VSRR010001462">
    <property type="protein sequence ID" value="MPC25435.1"/>
    <property type="molecule type" value="Genomic_DNA"/>
</dbReference>
<dbReference type="Proteomes" id="UP000324222">
    <property type="component" value="Unassembled WGS sequence"/>
</dbReference>
<evidence type="ECO:0000313" key="3">
    <source>
        <dbReference type="EMBL" id="MPC25435.1"/>
    </source>
</evidence>
<reference evidence="3 4" key="1">
    <citation type="submission" date="2019-05" db="EMBL/GenBank/DDBJ databases">
        <title>Another draft genome of Portunus trituberculatus and its Hox gene families provides insights of decapod evolution.</title>
        <authorList>
            <person name="Jeong J.-H."/>
            <person name="Song I."/>
            <person name="Kim S."/>
            <person name="Choi T."/>
            <person name="Kim D."/>
            <person name="Ryu S."/>
            <person name="Kim W."/>
        </authorList>
    </citation>
    <scope>NUCLEOTIDE SEQUENCE [LARGE SCALE GENOMIC DNA]</scope>
    <source>
        <tissue evidence="3">Muscle</tissue>
    </source>
</reference>
<evidence type="ECO:0000313" key="4">
    <source>
        <dbReference type="Proteomes" id="UP000324222"/>
    </source>
</evidence>
<accession>A0A5B7DVX3</accession>
<feature type="region of interest" description="Disordered" evidence="1">
    <location>
        <begin position="105"/>
        <end position="125"/>
    </location>
</feature>
<keyword evidence="2" id="KW-0732">Signal</keyword>
<protein>
    <recommendedName>
        <fullName evidence="5">Secreted protein</fullName>
    </recommendedName>
</protein>
<evidence type="ECO:0008006" key="5">
    <source>
        <dbReference type="Google" id="ProtNLM"/>
    </source>
</evidence>
<feature type="chain" id="PRO_5022916780" description="Secreted protein" evidence="2">
    <location>
        <begin position="23"/>
        <end position="125"/>
    </location>
</feature>
<comment type="caution">
    <text evidence="3">The sequence shown here is derived from an EMBL/GenBank/DDBJ whole genome shotgun (WGS) entry which is preliminary data.</text>
</comment>
<proteinExistence type="predicted"/>
<gene>
    <name evidence="3" type="ORF">E2C01_018547</name>
</gene>
<evidence type="ECO:0000256" key="1">
    <source>
        <dbReference type="SAM" id="MobiDB-lite"/>
    </source>
</evidence>
<organism evidence="3 4">
    <name type="scientific">Portunus trituberculatus</name>
    <name type="common">Swimming crab</name>
    <name type="synonym">Neptunus trituberculatus</name>
    <dbReference type="NCBI Taxonomy" id="210409"/>
    <lineage>
        <taxon>Eukaryota</taxon>
        <taxon>Metazoa</taxon>
        <taxon>Ecdysozoa</taxon>
        <taxon>Arthropoda</taxon>
        <taxon>Crustacea</taxon>
        <taxon>Multicrustacea</taxon>
        <taxon>Malacostraca</taxon>
        <taxon>Eumalacostraca</taxon>
        <taxon>Eucarida</taxon>
        <taxon>Decapoda</taxon>
        <taxon>Pleocyemata</taxon>
        <taxon>Brachyura</taxon>
        <taxon>Eubrachyura</taxon>
        <taxon>Portunoidea</taxon>
        <taxon>Portunidae</taxon>
        <taxon>Portuninae</taxon>
        <taxon>Portunus</taxon>
    </lineage>
</organism>
<keyword evidence="4" id="KW-1185">Reference proteome</keyword>
<evidence type="ECO:0000256" key="2">
    <source>
        <dbReference type="SAM" id="SignalP"/>
    </source>
</evidence>